<reference evidence="3 4" key="1">
    <citation type="submission" date="2024-08" db="EMBL/GenBank/DDBJ databases">
        <title>Insights into the chromosomal genome structure of Flemingia macrophylla.</title>
        <authorList>
            <person name="Ding Y."/>
            <person name="Zhao Y."/>
            <person name="Bi W."/>
            <person name="Wu M."/>
            <person name="Zhao G."/>
            <person name="Gong Y."/>
            <person name="Li W."/>
            <person name="Zhang P."/>
        </authorList>
    </citation>
    <scope>NUCLEOTIDE SEQUENCE [LARGE SCALE GENOMIC DNA]</scope>
    <source>
        <strain evidence="3">DYQJB</strain>
        <tissue evidence="3">Leaf</tissue>
    </source>
</reference>
<dbReference type="InterPro" id="IPR006566">
    <property type="entry name" value="FBD"/>
</dbReference>
<comment type="caution">
    <text evidence="3">The sequence shown here is derived from an EMBL/GenBank/DDBJ whole genome shotgun (WGS) entry which is preliminary data.</text>
</comment>
<feature type="region of interest" description="Disordered" evidence="1">
    <location>
        <begin position="64"/>
        <end position="90"/>
    </location>
</feature>
<organism evidence="3 4">
    <name type="scientific">Flemingia macrophylla</name>
    <dbReference type="NCBI Taxonomy" id="520843"/>
    <lineage>
        <taxon>Eukaryota</taxon>
        <taxon>Viridiplantae</taxon>
        <taxon>Streptophyta</taxon>
        <taxon>Embryophyta</taxon>
        <taxon>Tracheophyta</taxon>
        <taxon>Spermatophyta</taxon>
        <taxon>Magnoliopsida</taxon>
        <taxon>eudicotyledons</taxon>
        <taxon>Gunneridae</taxon>
        <taxon>Pentapetalae</taxon>
        <taxon>rosids</taxon>
        <taxon>fabids</taxon>
        <taxon>Fabales</taxon>
        <taxon>Fabaceae</taxon>
        <taxon>Papilionoideae</taxon>
        <taxon>50 kb inversion clade</taxon>
        <taxon>NPAAA clade</taxon>
        <taxon>indigoferoid/millettioid clade</taxon>
        <taxon>Phaseoleae</taxon>
        <taxon>Flemingia</taxon>
    </lineage>
</organism>
<protein>
    <recommendedName>
        <fullName evidence="2">FBD domain-containing protein</fullName>
    </recommendedName>
</protein>
<evidence type="ECO:0000256" key="1">
    <source>
        <dbReference type="SAM" id="MobiDB-lite"/>
    </source>
</evidence>
<name>A0ABD1M863_9FABA</name>
<dbReference type="EMBL" id="JBGMDY010000006">
    <property type="protein sequence ID" value="KAL2331265.1"/>
    <property type="molecule type" value="Genomic_DNA"/>
</dbReference>
<keyword evidence="4" id="KW-1185">Reference proteome</keyword>
<feature type="compositionally biased region" description="Basic and acidic residues" evidence="1">
    <location>
        <begin position="64"/>
        <end position="83"/>
    </location>
</feature>
<dbReference type="Proteomes" id="UP001603857">
    <property type="component" value="Unassembled WGS sequence"/>
</dbReference>
<evidence type="ECO:0000313" key="4">
    <source>
        <dbReference type="Proteomes" id="UP001603857"/>
    </source>
</evidence>
<sequence length="206" mass="23426">MKSFKEWYGNLMVDMLRQVDGESNVSRVRGALITGFLGISLGWFKECSLVAIGWSHDLRSSRIPSKDMDSDRGRETKEKDDPHLSPISVPPSDINDFRMLSRLELGQVTGKNLLDFLRKSPFLKILLVFKVLEFDEELSSADKASFCLTSNLQVLKLGHFDGNEHELRFINFFMENAQNLKIASFRAGSLLHKDGLNSEIVKKILF</sequence>
<gene>
    <name evidence="3" type="ORF">Fmac_018846</name>
</gene>
<evidence type="ECO:0000313" key="3">
    <source>
        <dbReference type="EMBL" id="KAL2331265.1"/>
    </source>
</evidence>
<dbReference type="Pfam" id="PF08387">
    <property type="entry name" value="FBD"/>
    <property type="match status" value="1"/>
</dbReference>
<dbReference type="AlphaFoldDB" id="A0ABD1M863"/>
<evidence type="ECO:0000259" key="2">
    <source>
        <dbReference type="Pfam" id="PF08387"/>
    </source>
</evidence>
<proteinExistence type="predicted"/>
<feature type="domain" description="FBD" evidence="2">
    <location>
        <begin position="147"/>
        <end position="185"/>
    </location>
</feature>
<accession>A0ABD1M863</accession>